<dbReference type="InterPro" id="IPR036736">
    <property type="entry name" value="ACP-like_sf"/>
</dbReference>
<dbReference type="GO" id="GO:0047527">
    <property type="term" value="F:2,3-dihydroxybenzoate-serine ligase activity"/>
    <property type="evidence" value="ECO:0007669"/>
    <property type="project" value="TreeGrafter"/>
</dbReference>
<dbReference type="InterPro" id="IPR009081">
    <property type="entry name" value="PP-bd_ACP"/>
</dbReference>
<dbReference type="RefSeq" id="WP_071902720.1">
    <property type="nucleotide sequence ID" value="NZ_MPIN01000011.1"/>
</dbReference>
<accession>A0A1L9B1U3</accession>
<dbReference type="InterPro" id="IPR020806">
    <property type="entry name" value="PKS_PP-bd"/>
</dbReference>
<dbReference type="SUPFAM" id="SSF47336">
    <property type="entry name" value="ACP-like"/>
    <property type="match status" value="2"/>
</dbReference>
<dbReference type="InterPro" id="IPR010071">
    <property type="entry name" value="AA_adenyl_dom"/>
</dbReference>
<keyword evidence="3" id="KW-0596">Phosphopantetheine</keyword>
<dbReference type="GO" id="GO:0009239">
    <property type="term" value="P:enterobactin biosynthetic process"/>
    <property type="evidence" value="ECO:0007669"/>
    <property type="project" value="TreeGrafter"/>
</dbReference>
<dbReference type="Gene3D" id="1.10.1200.10">
    <property type="entry name" value="ACP-like"/>
    <property type="match status" value="2"/>
</dbReference>
<dbReference type="PANTHER" id="PTHR45527:SF1">
    <property type="entry name" value="FATTY ACID SYNTHASE"/>
    <property type="match status" value="1"/>
</dbReference>
<dbReference type="GO" id="GO:0043041">
    <property type="term" value="P:amino acid activation for nonribosomal peptide biosynthetic process"/>
    <property type="evidence" value="ECO:0007669"/>
    <property type="project" value="TreeGrafter"/>
</dbReference>
<dbReference type="InterPro" id="IPR001242">
    <property type="entry name" value="Condensation_dom"/>
</dbReference>
<dbReference type="InterPro" id="IPR042099">
    <property type="entry name" value="ANL_N_sf"/>
</dbReference>
<dbReference type="GO" id="GO:0009366">
    <property type="term" value="C:enterobactin synthetase complex"/>
    <property type="evidence" value="ECO:0007669"/>
    <property type="project" value="TreeGrafter"/>
</dbReference>
<dbReference type="Gene3D" id="3.40.50.12780">
    <property type="entry name" value="N-terminal domain of ligase-like"/>
    <property type="match status" value="2"/>
</dbReference>
<feature type="compositionally biased region" description="Basic and acidic residues" evidence="7">
    <location>
        <begin position="1756"/>
        <end position="1765"/>
    </location>
</feature>
<dbReference type="Gene3D" id="3.30.300.30">
    <property type="match status" value="2"/>
</dbReference>
<feature type="region of interest" description="Disordered" evidence="7">
    <location>
        <begin position="584"/>
        <end position="609"/>
    </location>
</feature>
<dbReference type="InterPro" id="IPR040097">
    <property type="entry name" value="FAAL/FAAC"/>
</dbReference>
<dbReference type="STRING" id="83449.BON30_34270"/>
<reference evidence="9 10" key="2">
    <citation type="submission" date="2016-12" db="EMBL/GenBank/DDBJ databases">
        <title>Draft Genome Sequence of Cystobacter ferrugineus Strain Cbfe23.</title>
        <authorList>
            <person name="Akbar S."/>
            <person name="Dowd S.E."/>
            <person name="Stevens D.C."/>
        </authorList>
    </citation>
    <scope>NUCLEOTIDE SEQUENCE [LARGE SCALE GENOMIC DNA]</scope>
    <source>
        <strain evidence="9 10">Cbfe23</strain>
    </source>
</reference>
<evidence type="ECO:0000256" key="4">
    <source>
        <dbReference type="ARBA" id="ARBA00022553"/>
    </source>
</evidence>
<keyword evidence="10" id="KW-1185">Reference proteome</keyword>
<evidence type="ECO:0000256" key="3">
    <source>
        <dbReference type="ARBA" id="ARBA00022450"/>
    </source>
</evidence>
<keyword evidence="6" id="KW-0443">Lipid metabolism</keyword>
<proteinExistence type="inferred from homology"/>
<dbReference type="InterPro" id="IPR023213">
    <property type="entry name" value="CAT-like_dom_sf"/>
</dbReference>
<dbReference type="PROSITE" id="PS00012">
    <property type="entry name" value="PHOSPHOPANTETHEINE"/>
    <property type="match status" value="1"/>
</dbReference>
<name>A0A1L9B1U3_9BACT</name>
<feature type="region of interest" description="Disordered" evidence="7">
    <location>
        <begin position="1742"/>
        <end position="1780"/>
    </location>
</feature>
<evidence type="ECO:0000256" key="2">
    <source>
        <dbReference type="ARBA" id="ARBA00006432"/>
    </source>
</evidence>
<dbReference type="OrthoDB" id="8612214at2"/>
<comment type="cofactor">
    <cofactor evidence="1">
        <name>pantetheine 4'-phosphate</name>
        <dbReference type="ChEBI" id="CHEBI:47942"/>
    </cofactor>
</comment>
<dbReference type="PROSITE" id="PS50075">
    <property type="entry name" value="CARRIER"/>
    <property type="match status" value="2"/>
</dbReference>
<dbReference type="Gene3D" id="3.30.559.10">
    <property type="entry name" value="Chloramphenicol acetyltransferase-like domain"/>
    <property type="match status" value="1"/>
</dbReference>
<dbReference type="SMART" id="SM00823">
    <property type="entry name" value="PKS_PP"/>
    <property type="match status" value="2"/>
</dbReference>
<organism evidence="9 10">
    <name type="scientific">Cystobacter ferrugineus</name>
    <dbReference type="NCBI Taxonomy" id="83449"/>
    <lineage>
        <taxon>Bacteria</taxon>
        <taxon>Pseudomonadati</taxon>
        <taxon>Myxococcota</taxon>
        <taxon>Myxococcia</taxon>
        <taxon>Myxococcales</taxon>
        <taxon>Cystobacterineae</taxon>
        <taxon>Archangiaceae</taxon>
        <taxon>Cystobacter</taxon>
    </lineage>
</organism>
<dbReference type="InterPro" id="IPR006162">
    <property type="entry name" value="Ppantetheine_attach_site"/>
</dbReference>
<dbReference type="InterPro" id="IPR020845">
    <property type="entry name" value="AMP-binding_CS"/>
</dbReference>
<dbReference type="InterPro" id="IPR045851">
    <property type="entry name" value="AMP-bd_C_sf"/>
</dbReference>
<dbReference type="Pfam" id="PF00501">
    <property type="entry name" value="AMP-binding"/>
    <property type="match status" value="2"/>
</dbReference>
<dbReference type="NCBIfam" id="TIGR01733">
    <property type="entry name" value="AA-adenyl-dom"/>
    <property type="match status" value="1"/>
</dbReference>
<dbReference type="Gene3D" id="3.30.559.30">
    <property type="entry name" value="Nonribosomal peptide synthetase, condensation domain"/>
    <property type="match status" value="1"/>
</dbReference>
<dbReference type="Pfam" id="PF13193">
    <property type="entry name" value="AMP-binding_C"/>
    <property type="match status" value="1"/>
</dbReference>
<dbReference type="FunFam" id="3.40.50.12780:FF:000013">
    <property type="entry name" value="Long-chain-fatty-acid--AMP ligase FadD32"/>
    <property type="match status" value="1"/>
</dbReference>
<dbReference type="FunFam" id="3.40.50.980:FF:000001">
    <property type="entry name" value="Non-ribosomal peptide synthetase"/>
    <property type="match status" value="1"/>
</dbReference>
<dbReference type="CDD" id="cd05931">
    <property type="entry name" value="FAAL"/>
    <property type="match status" value="1"/>
</dbReference>
<dbReference type="InterPro" id="IPR000873">
    <property type="entry name" value="AMP-dep_synth/lig_dom"/>
</dbReference>
<protein>
    <submittedName>
        <fullName evidence="9">Non-ribosomal peptide synthetase</fullName>
    </submittedName>
</protein>
<dbReference type="FunFam" id="2.30.38.10:FF:000001">
    <property type="entry name" value="Non-ribosomal peptide synthetase PvdI"/>
    <property type="match status" value="1"/>
</dbReference>
<dbReference type="SUPFAM" id="SSF56801">
    <property type="entry name" value="Acetyl-CoA synthetase-like"/>
    <property type="match status" value="2"/>
</dbReference>
<evidence type="ECO:0000256" key="7">
    <source>
        <dbReference type="SAM" id="MobiDB-lite"/>
    </source>
</evidence>
<keyword evidence="5" id="KW-0276">Fatty acid metabolism</keyword>
<evidence type="ECO:0000259" key="8">
    <source>
        <dbReference type="PROSITE" id="PS50075"/>
    </source>
</evidence>
<dbReference type="SUPFAM" id="SSF52777">
    <property type="entry name" value="CoA-dependent acyltransferases"/>
    <property type="match status" value="2"/>
</dbReference>
<sequence length="1780" mass="192104">MRLPSRDAPAFATAVSEMPSWVDVLRERARAQPDARVFTFLDEEGGIPITYSELDEGARAVAAMLQRHLAPGDRALLLYPPGREYVLGFLGCLYAGVIAVPAYPPDPTRLGRTLPRLQALVADCRPAAALTTSPLLDMVEFLTSDAPDLRALRWLATDVIAPGTSDAWSAPRLSSSDLAFLQYTSGSTGTPKGVMLSHAHLLHNSGLISLGFDAPPNPVGVIWLPPYHDMGLIGGILQPLYRDIPTVLMSPLFFLQRPLRWLEAISRHGGTVSGGPNFAYELCVRKSTPEERAALDLSRWTVAFCGAEPIRQETLDRFAEAFAPAGFRREAFYPCYGLAEGTLIVSGGRRAEPPVVRHFEREALLRGEARVSSSEGVAMIGCGQSLGDQEVRIVDPQTLAPCAPGRVGEIWVRGPSVAQGYWERPEETERTFLARLAGSGEGPYLRTGDLGVLDGGELFVTGRQKDLLIIRGRNHYPQDLELTVERCDPGLRPGCGAVFSVTADGEERAVAVHEFSNRSGDGAERSREVIARIRQAVAEQHELAVHAVVLLAPGSLPKTSSGKVQRHASRAAFLEGALEVVGSWREDTSSPGGQETAPVEAEAPVPPPGSTPDALLPWLSARLSRALGIAPGELSLDEPLTRYGLDSLRSLEVQNGLESALGVALPVTFLLQGPSTRELAARLSERAVPVAEASAPPVDPAAPAPLSDGQRALWFLQRMAPDSTAYHVVRAVRISSPLDVPALERAFQTLVARHASLRAVFPEEQGAPVQRFVAWPGSVLHVEDASAWSEATLEARLDVEAREPFDLAQGPLMRVLLFTRSADSHVLLLAMHHLVTDFWSLAVMVEELGALYSAETGGASVALPAGAPEPVAAIQALAARLAGPRGEALRSFWGSRLGGELPALALPLEHPRPRLQSFRGDSLPFHVGPETTAHVKALAREHGATPYMVLLAAFFAFLRRYTGQEDLLVGSPTAGRARPELARLVGYLVNPVALRASLSPGLSFTQLISQVRTTVLEALEHQEWPFARLVEQLQPSREPGRSPLFQAMFVLQRGHLPGDPGPLSAFALGEAGARMRLGPLTLESLPVSTRGSAFDLTLMMAETGEGLGGSWEYCTDLFEPSTAERMARHFVSLLASLVESPERPVEAAELLDAEERARVLGSWSEGPRVDVAEGNLAGLLRERVRLSPHQEALVCGAERLDYRELEARARRLGHRLRREGVGPEVRVGVLLERGVDVGVAFWGVQLAGGVYVPLDAVQPRERLEWMVEDSRPLVVVTRAGLGERCRVPPSVRVLRLDEPGDDAAGPLESTAGPEHAAYVIYTSGSTGRPKGVELTHRGALHLSHTQWRVFGLAEGSRVLQFAPLGFDASISEFLMTVAAGAALVFPAAGELLVGEGLKRTLVEGRVDTATLPPSVLALLPLEGLETLRTVISAGEACPAELVARWAPGRRFLNAYGPTEVTVCASWAECRADEARPPPIGGPLGNTQVYVLDAALRPVPPGVAGELYVGGPGVARGYLGRPELTAERFVPHPFAREPGARLYRTGDVVRWRVDGTLEYLGRADAQVKLRGMRVEPGEIEAALVEVLGARQALVRPWKGADGETRLVAYLVPGASPLPEGREVRERLRSRLPEHMLPAAFVPLEALPLTPHGKVDTRALPPPQPPGRSASFVAPRTPLEVSIARAWSQALGHDGVGLYEHFFDDLGGSSLTVVRARALLREELKQDVPITHFFEHPTVHALARRLGPSSPPPSDSTPHQDRAEARRQALQRRNPRGNRGND</sequence>
<dbReference type="GO" id="GO:0006631">
    <property type="term" value="P:fatty acid metabolic process"/>
    <property type="evidence" value="ECO:0007669"/>
    <property type="project" value="UniProtKB-KW"/>
</dbReference>
<evidence type="ECO:0000256" key="5">
    <source>
        <dbReference type="ARBA" id="ARBA00022832"/>
    </source>
</evidence>
<evidence type="ECO:0000256" key="1">
    <source>
        <dbReference type="ARBA" id="ARBA00001957"/>
    </source>
</evidence>
<dbReference type="PANTHER" id="PTHR45527">
    <property type="entry name" value="NONRIBOSOMAL PEPTIDE SYNTHETASE"/>
    <property type="match status" value="1"/>
</dbReference>
<dbReference type="Pfam" id="PF00668">
    <property type="entry name" value="Condensation"/>
    <property type="match status" value="1"/>
</dbReference>
<dbReference type="GO" id="GO:0071766">
    <property type="term" value="P:Actinobacterium-type cell wall biogenesis"/>
    <property type="evidence" value="ECO:0007669"/>
    <property type="project" value="UniProtKB-ARBA"/>
</dbReference>
<dbReference type="FunFam" id="3.40.50.12780:FF:000012">
    <property type="entry name" value="Non-ribosomal peptide synthetase"/>
    <property type="match status" value="1"/>
</dbReference>
<dbReference type="GO" id="GO:0005829">
    <property type="term" value="C:cytosol"/>
    <property type="evidence" value="ECO:0007669"/>
    <property type="project" value="TreeGrafter"/>
</dbReference>
<feature type="domain" description="Carrier" evidence="8">
    <location>
        <begin position="1672"/>
        <end position="1748"/>
    </location>
</feature>
<comment type="caution">
    <text evidence="9">The sequence shown here is derived from an EMBL/GenBank/DDBJ whole genome shotgun (WGS) entry which is preliminary data.</text>
</comment>
<gene>
    <name evidence="9" type="ORF">BON30_34270</name>
</gene>
<dbReference type="GO" id="GO:0008610">
    <property type="term" value="P:lipid biosynthetic process"/>
    <property type="evidence" value="ECO:0007669"/>
    <property type="project" value="InterPro"/>
</dbReference>
<dbReference type="PROSITE" id="PS00455">
    <property type="entry name" value="AMP_BINDING"/>
    <property type="match status" value="2"/>
</dbReference>
<evidence type="ECO:0000313" key="9">
    <source>
        <dbReference type="EMBL" id="OJH36227.1"/>
    </source>
</evidence>
<dbReference type="Pfam" id="PF23024">
    <property type="entry name" value="AMP-dom_DIP2-like"/>
    <property type="match status" value="1"/>
</dbReference>
<comment type="similarity">
    <text evidence="2">Belongs to the ATP-dependent AMP-binding enzyme family.</text>
</comment>
<evidence type="ECO:0000313" key="10">
    <source>
        <dbReference type="Proteomes" id="UP000182229"/>
    </source>
</evidence>
<feature type="domain" description="Carrier" evidence="8">
    <location>
        <begin position="610"/>
        <end position="687"/>
    </location>
</feature>
<dbReference type="InterPro" id="IPR025110">
    <property type="entry name" value="AMP-bd_C"/>
</dbReference>
<dbReference type="CDD" id="cd19531">
    <property type="entry name" value="LCL_NRPS-like"/>
    <property type="match status" value="1"/>
</dbReference>
<reference evidence="10" key="1">
    <citation type="submission" date="2016-11" db="EMBL/GenBank/DDBJ databases">
        <authorList>
            <person name="Shukria A."/>
            <person name="Stevens D.C."/>
        </authorList>
    </citation>
    <scope>NUCLEOTIDE SEQUENCE [LARGE SCALE GENOMIC DNA]</scope>
    <source>
        <strain evidence="10">Cbfe23</strain>
    </source>
</reference>
<dbReference type="EMBL" id="MPIN01000011">
    <property type="protein sequence ID" value="OJH36227.1"/>
    <property type="molecule type" value="Genomic_DNA"/>
</dbReference>
<dbReference type="Pfam" id="PF00550">
    <property type="entry name" value="PP-binding"/>
    <property type="match status" value="2"/>
</dbReference>
<keyword evidence="4" id="KW-0597">Phosphoprotein</keyword>
<dbReference type="Proteomes" id="UP000182229">
    <property type="component" value="Unassembled WGS sequence"/>
</dbReference>
<evidence type="ECO:0000256" key="6">
    <source>
        <dbReference type="ARBA" id="ARBA00023098"/>
    </source>
</evidence>
<dbReference type="GO" id="GO:0031177">
    <property type="term" value="F:phosphopantetheine binding"/>
    <property type="evidence" value="ECO:0007669"/>
    <property type="project" value="InterPro"/>
</dbReference>